<comment type="catalytic activity">
    <reaction evidence="1 8 9">
        <text>ATP-dependent breakage, passage and rejoining of double-stranded DNA.</text>
        <dbReference type="EC" id="5.6.2.2"/>
    </reaction>
</comment>
<dbReference type="GO" id="GO:0009330">
    <property type="term" value="C:DNA topoisomerase type II (double strand cut, ATP-hydrolyzing) complex"/>
    <property type="evidence" value="ECO:0007669"/>
    <property type="project" value="TreeGrafter"/>
</dbReference>
<dbReference type="Gene3D" id="3.90.199.10">
    <property type="entry name" value="Topoisomerase II, domain 5"/>
    <property type="match status" value="1"/>
</dbReference>
<name>A0A4P6ZWR3_9BACL</name>
<keyword evidence="3 8" id="KW-0799">Topoisomerase</keyword>
<sequence>MTQTERYQDLPLEEVIGDRFGRYSKYIIQDRALPDARDGLKPVQRRILYAMFHEGNTNEKPFRKSAKTVGNVIGNYHPHGDSSVYEAMVRMSQDWKVRHMLIEMHGNNGSVDGDPPAAMRYTEARLSAISGEMLRDIQKQTVDLIQTFDDSELEPTVLPARFPNLLVNGATGISAGYATDMPPHALHEVLDAVLMRMANPKATVDELMTVIKGPDFPTGGTIQGIEGIKKAYETGKGKIVVRSKAVIEPLKGGKEQIVITEIPFEVNKAVLIKKIDDQRLDKRLDGIADVRDESDRTGLRIVIELKKEIDGRGILQFLFKNTDLQIAYNFNMIAIHNRRPTMMTLPILLDAYIGHQKDVVTRRSNFDLQKAKDRIHIVEGLMKALSILDEVIITIRGSQDKRDAKNNLISEFAFTEPQAEAIVSLQLYRLTNTDITDLRNEEAELQKTIKELLAILNNESILIKVIQEEMQAIRKQFAEPRRSIIENEIEEIKITLDVMIPSEEVIVTVTKDGYVKRTSTRSYNASNGKDFAMKDSDYLLFESMLNTQHHILLFTSLGKYIYQPIHELPEIRWKDLGQHVSSMVSLDANETIIKVIPIDNFDEDRFILAVSKFGQIKRSTLAEYQVQRYSRALNTMNLKKGDEVIHIDLVTQSDDVIIVTHSAYAVRFNMEEVTVTGVKTSGVKGINLKEEDVVVNATTISVGVRGDLLLVTHRGAVKKMSLKEFENGTRGKRGIGVLRELKSNAHRVSGVLFVQDNDQVMIETSKGVRELVDTKPIRVTDRYSNGSFIVDTDKDGDVVRLWKVLKKKEYSKKS</sequence>
<dbReference type="Pfam" id="PF00521">
    <property type="entry name" value="DNA_topoisoIV"/>
    <property type="match status" value="1"/>
</dbReference>
<feature type="site" description="Interaction with DNA" evidence="8">
    <location>
        <position position="77"/>
    </location>
</feature>
<evidence type="ECO:0000256" key="3">
    <source>
        <dbReference type="ARBA" id="ARBA00023029"/>
    </source>
</evidence>
<gene>
    <name evidence="8 11" type="primary">parC</name>
    <name evidence="11" type="ORF">E2636_07950</name>
</gene>
<reference evidence="11 12" key="1">
    <citation type="submission" date="2019-03" db="EMBL/GenBank/DDBJ databases">
        <title>Complete genome sequence of Paenisporosarcina antarctica CGMCC 1.6503T.</title>
        <authorList>
            <person name="Rong J.-C."/>
            <person name="Chi N.-Y."/>
            <person name="Zhang Q.-F."/>
        </authorList>
    </citation>
    <scope>NUCLEOTIDE SEQUENCE [LARGE SCALE GENOMIC DNA]</scope>
    <source>
        <strain evidence="11 12">CGMCC 1.6503</strain>
    </source>
</reference>
<dbReference type="KEGG" id="panc:E2636_07950"/>
<dbReference type="InterPro" id="IPR050220">
    <property type="entry name" value="Type_II_DNA_Topoisomerases"/>
</dbReference>
<keyword evidence="6 8" id="KW-0413">Isomerase</keyword>
<dbReference type="FunFam" id="3.30.1360.40:FF:000002">
    <property type="entry name" value="DNA gyrase subunit A"/>
    <property type="match status" value="1"/>
</dbReference>
<dbReference type="HAMAP" id="MF_00937">
    <property type="entry name" value="ParC_type2"/>
    <property type="match status" value="1"/>
</dbReference>
<evidence type="ECO:0000256" key="8">
    <source>
        <dbReference type="HAMAP-Rule" id="MF_00937"/>
    </source>
</evidence>
<comment type="similarity">
    <text evidence="8">Belongs to the type II topoisomerase GyrA/ParC subunit family. ParC type 2 subfamily.</text>
</comment>
<dbReference type="InterPro" id="IPR013758">
    <property type="entry name" value="Topo_IIA_A/C_ab"/>
</dbReference>
<protein>
    <recommendedName>
        <fullName evidence="8">DNA topoisomerase 4 subunit A</fullName>
        <ecNumber evidence="8">5.6.2.2</ecNumber>
    </recommendedName>
    <alternativeName>
        <fullName evidence="8">Topoisomerase IV subunit A</fullName>
    </alternativeName>
</protein>
<comment type="function">
    <text evidence="8">Topoisomerase IV is essential for chromosome segregation. It relaxes supercoiled DNA. Performs the decatenation events required during the replication of a circular DNA molecule.</text>
</comment>
<evidence type="ECO:0000256" key="4">
    <source>
        <dbReference type="ARBA" id="ARBA00023125"/>
    </source>
</evidence>
<keyword evidence="5 8" id="KW-0472">Membrane</keyword>
<feature type="site" description="Interaction with DNA" evidence="8">
    <location>
        <position position="90"/>
    </location>
</feature>
<dbReference type="Gene3D" id="3.30.1360.40">
    <property type="match status" value="1"/>
</dbReference>
<evidence type="ECO:0000256" key="6">
    <source>
        <dbReference type="ARBA" id="ARBA00023235"/>
    </source>
</evidence>
<evidence type="ECO:0000256" key="7">
    <source>
        <dbReference type="ARBA" id="ARBA00063644"/>
    </source>
</evidence>
<dbReference type="GO" id="GO:0019897">
    <property type="term" value="C:extrinsic component of plasma membrane"/>
    <property type="evidence" value="ECO:0007669"/>
    <property type="project" value="UniProtKB-UniRule"/>
</dbReference>
<evidence type="ECO:0000256" key="1">
    <source>
        <dbReference type="ARBA" id="ARBA00000185"/>
    </source>
</evidence>
<dbReference type="GO" id="GO:0005737">
    <property type="term" value="C:cytoplasm"/>
    <property type="evidence" value="ECO:0007669"/>
    <property type="project" value="TreeGrafter"/>
</dbReference>
<dbReference type="GO" id="GO:0005524">
    <property type="term" value="F:ATP binding"/>
    <property type="evidence" value="ECO:0007669"/>
    <property type="project" value="InterPro"/>
</dbReference>
<dbReference type="GO" id="GO:0034335">
    <property type="term" value="F:DNA negative supercoiling activity"/>
    <property type="evidence" value="ECO:0007669"/>
    <property type="project" value="UniProtKB-ARBA"/>
</dbReference>
<dbReference type="CDD" id="cd00187">
    <property type="entry name" value="TOP4c"/>
    <property type="match status" value="1"/>
</dbReference>
<dbReference type="Proteomes" id="UP000294292">
    <property type="component" value="Chromosome"/>
</dbReference>
<comment type="subunit">
    <text evidence="7 8">Heterotetramer composed of ParC and ParE.</text>
</comment>
<dbReference type="NCBIfam" id="NF004044">
    <property type="entry name" value="PRK05561.1"/>
    <property type="match status" value="1"/>
</dbReference>
<dbReference type="InterPro" id="IPR005741">
    <property type="entry name" value="TopoIV_A_Gpos"/>
</dbReference>
<evidence type="ECO:0000256" key="9">
    <source>
        <dbReference type="PROSITE-ProRule" id="PRU01384"/>
    </source>
</evidence>
<dbReference type="SUPFAM" id="SSF101904">
    <property type="entry name" value="GyrA/ParC C-terminal domain-like"/>
    <property type="match status" value="1"/>
</dbReference>
<dbReference type="OrthoDB" id="9806486at2"/>
<dbReference type="SMART" id="SM00434">
    <property type="entry name" value="TOP4c"/>
    <property type="match status" value="1"/>
</dbReference>
<dbReference type="Gene3D" id="1.10.268.10">
    <property type="entry name" value="Topoisomerase, domain 3"/>
    <property type="match status" value="1"/>
</dbReference>
<dbReference type="FunFam" id="1.10.268.10:FF:000001">
    <property type="entry name" value="DNA gyrase subunit A"/>
    <property type="match status" value="1"/>
</dbReference>
<dbReference type="FunFam" id="2.120.10.90:FF:000005">
    <property type="entry name" value="DNA topoisomerase 4 subunit A"/>
    <property type="match status" value="1"/>
</dbReference>
<feature type="site" description="Interaction with DNA" evidence="8">
    <location>
        <position position="96"/>
    </location>
</feature>
<dbReference type="Pfam" id="PF03989">
    <property type="entry name" value="DNA_gyraseA_C"/>
    <property type="match status" value="5"/>
</dbReference>
<comment type="subcellular location">
    <subcellularLocation>
        <location evidence="8">Cell membrane</location>
        <topology evidence="8">Peripheral membrane protein</topology>
    </subcellularLocation>
</comment>
<feature type="active site" description="O-(5'-phospho-DNA)-tyrosine intermediate" evidence="8 9">
    <location>
        <position position="121"/>
    </location>
</feature>
<accession>A0A4P6ZWR3</accession>
<dbReference type="GO" id="GO:0003677">
    <property type="term" value="F:DNA binding"/>
    <property type="evidence" value="ECO:0007669"/>
    <property type="project" value="UniProtKB-UniRule"/>
</dbReference>
<dbReference type="NCBIfam" id="TIGR01061">
    <property type="entry name" value="parC_Gpos"/>
    <property type="match status" value="1"/>
</dbReference>
<evidence type="ECO:0000313" key="12">
    <source>
        <dbReference type="Proteomes" id="UP000294292"/>
    </source>
</evidence>
<dbReference type="InterPro" id="IPR002205">
    <property type="entry name" value="Topo_IIA_dom_A"/>
</dbReference>
<evidence type="ECO:0000256" key="5">
    <source>
        <dbReference type="ARBA" id="ARBA00023136"/>
    </source>
</evidence>
<dbReference type="InterPro" id="IPR013757">
    <property type="entry name" value="Topo_IIA_A_a_sf"/>
</dbReference>
<dbReference type="RefSeq" id="WP_134209717.1">
    <property type="nucleotide sequence ID" value="NZ_CP038015.1"/>
</dbReference>
<dbReference type="InterPro" id="IPR006691">
    <property type="entry name" value="GyrA/parC_rep"/>
</dbReference>
<evidence type="ECO:0000256" key="2">
    <source>
        <dbReference type="ARBA" id="ARBA00022475"/>
    </source>
</evidence>
<feature type="site" description="Interaction with DNA" evidence="8">
    <location>
        <position position="41"/>
    </location>
</feature>
<dbReference type="InterPro" id="IPR013760">
    <property type="entry name" value="Topo_IIA-like_dom_sf"/>
</dbReference>
<dbReference type="SUPFAM" id="SSF56719">
    <property type="entry name" value="Type II DNA topoisomerase"/>
    <property type="match status" value="1"/>
</dbReference>
<keyword evidence="12" id="KW-1185">Reference proteome</keyword>
<dbReference type="PROSITE" id="PS52040">
    <property type="entry name" value="TOPO_IIA"/>
    <property type="match status" value="1"/>
</dbReference>
<feature type="domain" description="Topo IIA-type catalytic" evidence="10">
    <location>
        <begin position="33"/>
        <end position="498"/>
    </location>
</feature>
<organism evidence="11 12">
    <name type="scientific">Paenisporosarcina antarctica</name>
    <dbReference type="NCBI Taxonomy" id="417367"/>
    <lineage>
        <taxon>Bacteria</taxon>
        <taxon>Bacillati</taxon>
        <taxon>Bacillota</taxon>
        <taxon>Bacilli</taxon>
        <taxon>Bacillales</taxon>
        <taxon>Caryophanaceae</taxon>
        <taxon>Paenisporosarcina</taxon>
    </lineage>
</organism>
<dbReference type="GO" id="GO:0007059">
    <property type="term" value="P:chromosome segregation"/>
    <property type="evidence" value="ECO:0007669"/>
    <property type="project" value="UniProtKB-UniRule"/>
</dbReference>
<dbReference type="AlphaFoldDB" id="A0A4P6ZWR3"/>
<feature type="site" description="Interaction with DNA" evidence="8">
    <location>
        <position position="79"/>
    </location>
</feature>
<dbReference type="FunFam" id="3.90.199.10:FF:000001">
    <property type="entry name" value="DNA gyrase subunit A"/>
    <property type="match status" value="1"/>
</dbReference>
<dbReference type="EMBL" id="CP038015">
    <property type="protein sequence ID" value="QBP41060.1"/>
    <property type="molecule type" value="Genomic_DNA"/>
</dbReference>
<dbReference type="PANTHER" id="PTHR43493">
    <property type="entry name" value="DNA GYRASE/TOPOISOMERASE SUBUNIT A"/>
    <property type="match status" value="1"/>
</dbReference>
<dbReference type="PANTHER" id="PTHR43493:SF9">
    <property type="entry name" value="DNA TOPOISOMERASE 4 SUBUNIT A"/>
    <property type="match status" value="1"/>
</dbReference>
<evidence type="ECO:0000259" key="10">
    <source>
        <dbReference type="PROSITE" id="PS52040"/>
    </source>
</evidence>
<keyword evidence="4 8" id="KW-0238">DNA-binding</keyword>
<dbReference type="GO" id="GO:0006265">
    <property type="term" value="P:DNA topological change"/>
    <property type="evidence" value="ECO:0007669"/>
    <property type="project" value="UniProtKB-UniRule"/>
</dbReference>
<keyword evidence="2 8" id="KW-1003">Cell membrane</keyword>
<dbReference type="EC" id="5.6.2.2" evidence="8"/>
<dbReference type="InterPro" id="IPR035516">
    <property type="entry name" value="Gyrase/topoIV_suA_C"/>
</dbReference>
<evidence type="ECO:0000313" key="11">
    <source>
        <dbReference type="EMBL" id="QBP41060.1"/>
    </source>
</evidence>
<dbReference type="GO" id="GO:0005694">
    <property type="term" value="C:chromosome"/>
    <property type="evidence" value="ECO:0007669"/>
    <property type="project" value="InterPro"/>
</dbReference>
<feature type="site" description="Transition state stabilizer" evidence="8">
    <location>
        <position position="120"/>
    </location>
</feature>
<proteinExistence type="inferred from homology"/>
<dbReference type="Gene3D" id="2.120.10.90">
    <property type="entry name" value="DNA gyrase/topoisomerase IV, subunit A, C-terminal"/>
    <property type="match status" value="1"/>
</dbReference>